<reference evidence="1 2" key="2">
    <citation type="journal article" date="2011" name="PLoS Genet.">
        <title>Caenorhabditis briggsae recombinant inbred line genotypes reveal inter-strain incompatibility and the evolution of recombination.</title>
        <authorList>
            <person name="Ross J.A."/>
            <person name="Koboldt D.C."/>
            <person name="Staisch J.E."/>
            <person name="Chamberlin H.M."/>
            <person name="Gupta B.P."/>
            <person name="Miller R.D."/>
            <person name="Baird S.E."/>
            <person name="Haag E.S."/>
        </authorList>
    </citation>
    <scope>NUCLEOTIDE SEQUENCE [LARGE SCALE GENOMIC DNA]</scope>
    <source>
        <strain evidence="1 2">AF16</strain>
    </source>
</reference>
<evidence type="ECO:0000313" key="2">
    <source>
        <dbReference type="Proteomes" id="UP000008549"/>
    </source>
</evidence>
<gene>
    <name evidence="1" type="ORF">CBG18448</name>
    <name evidence="1" type="ORF">CBG_18448</name>
</gene>
<dbReference type="PANTHER" id="PTHR37432">
    <property type="entry name" value="PROTEIN CBG21304"/>
    <property type="match status" value="1"/>
</dbReference>
<dbReference type="Proteomes" id="UP000008549">
    <property type="component" value="Unassembled WGS sequence"/>
</dbReference>
<dbReference type="PANTHER" id="PTHR37432:SF1">
    <property type="entry name" value="HAT C-TERMINAL DIMERISATION DOMAIN-CONTAINING PROTEIN-RELATED"/>
    <property type="match status" value="1"/>
</dbReference>
<reference evidence="1 2" key="1">
    <citation type="journal article" date="2003" name="PLoS Biol.">
        <title>The genome sequence of Caenorhabditis briggsae: a platform for comparative genomics.</title>
        <authorList>
            <person name="Stein L.D."/>
            <person name="Bao Z."/>
            <person name="Blasiar D."/>
            <person name="Blumenthal T."/>
            <person name="Brent M.R."/>
            <person name="Chen N."/>
            <person name="Chinwalla A."/>
            <person name="Clarke L."/>
            <person name="Clee C."/>
            <person name="Coghlan A."/>
            <person name="Coulson A."/>
            <person name="D'Eustachio P."/>
            <person name="Fitch D.H."/>
            <person name="Fulton L.A."/>
            <person name="Fulton R.E."/>
            <person name="Griffiths-Jones S."/>
            <person name="Harris T.W."/>
            <person name="Hillier L.W."/>
            <person name="Kamath R."/>
            <person name="Kuwabara P.E."/>
            <person name="Mardis E.R."/>
            <person name="Marra M.A."/>
            <person name="Miner T.L."/>
            <person name="Minx P."/>
            <person name="Mullikin J.C."/>
            <person name="Plumb R.W."/>
            <person name="Rogers J."/>
            <person name="Schein J.E."/>
            <person name="Sohrmann M."/>
            <person name="Spieth J."/>
            <person name="Stajich J.E."/>
            <person name="Wei C."/>
            <person name="Willey D."/>
            <person name="Wilson R.K."/>
            <person name="Durbin R."/>
            <person name="Waterston R.H."/>
        </authorList>
    </citation>
    <scope>NUCLEOTIDE SEQUENCE [LARGE SCALE GENOMIC DNA]</scope>
    <source>
        <strain evidence="1 2">AF16</strain>
    </source>
</reference>
<sequence length="106" mass="11965">MARDLVTKLMPSAIPSTTQPTSSQKSNLIAKLYHAVSDQANSTSTSSEISRYLSEYYDPSTNESVEEYWKRKRFEYPGLYSAALFVFSIVPSEAMCETTSALRRFC</sequence>
<protein>
    <submittedName>
        <fullName evidence="1">Protein CBG18448</fullName>
    </submittedName>
</protein>
<organism evidence="1 2">
    <name type="scientific">Caenorhabditis briggsae</name>
    <dbReference type="NCBI Taxonomy" id="6238"/>
    <lineage>
        <taxon>Eukaryota</taxon>
        <taxon>Metazoa</taxon>
        <taxon>Ecdysozoa</taxon>
        <taxon>Nematoda</taxon>
        <taxon>Chromadorea</taxon>
        <taxon>Rhabditida</taxon>
        <taxon>Rhabditina</taxon>
        <taxon>Rhabditomorpha</taxon>
        <taxon>Rhabditoidea</taxon>
        <taxon>Rhabditidae</taxon>
        <taxon>Peloderinae</taxon>
        <taxon>Caenorhabditis</taxon>
    </lineage>
</organism>
<dbReference type="KEGG" id="cbr:CBG_18448"/>
<dbReference type="HOGENOM" id="CLU_2225542_0_0_1"/>
<dbReference type="RefSeq" id="XP_002646796.1">
    <property type="nucleotide sequence ID" value="XM_002646750.1"/>
</dbReference>
<dbReference type="EMBL" id="HE601503">
    <property type="protein sequence ID" value="CAP35899.1"/>
    <property type="molecule type" value="Genomic_DNA"/>
</dbReference>
<dbReference type="eggNOG" id="ENOG502RT83">
    <property type="taxonomic scope" value="Eukaryota"/>
</dbReference>
<keyword evidence="2" id="KW-1185">Reference proteome</keyword>
<dbReference type="InParanoid" id="A8XTC2"/>
<proteinExistence type="predicted"/>
<dbReference type="CTD" id="8588795"/>
<accession>A8XTC2</accession>
<dbReference type="AlphaFoldDB" id="A8XTC2"/>
<name>A8XTC2_CAEBR</name>
<dbReference type="GeneID" id="8588795"/>
<evidence type="ECO:0000313" key="1">
    <source>
        <dbReference type="EMBL" id="CAP35899.1"/>
    </source>
</evidence>